<accession>A0A4Y7SRY4</accession>
<proteinExistence type="predicted"/>
<reference evidence="3 4" key="1">
    <citation type="journal article" date="2019" name="Nat. Ecol. Evol.">
        <title>Megaphylogeny resolves global patterns of mushroom evolution.</title>
        <authorList>
            <person name="Varga T."/>
            <person name="Krizsan K."/>
            <person name="Foldi C."/>
            <person name="Dima B."/>
            <person name="Sanchez-Garcia M."/>
            <person name="Sanchez-Ramirez S."/>
            <person name="Szollosi G.J."/>
            <person name="Szarkandi J.G."/>
            <person name="Papp V."/>
            <person name="Albert L."/>
            <person name="Andreopoulos W."/>
            <person name="Angelini C."/>
            <person name="Antonin V."/>
            <person name="Barry K.W."/>
            <person name="Bougher N.L."/>
            <person name="Buchanan P."/>
            <person name="Buyck B."/>
            <person name="Bense V."/>
            <person name="Catcheside P."/>
            <person name="Chovatia M."/>
            <person name="Cooper J."/>
            <person name="Damon W."/>
            <person name="Desjardin D."/>
            <person name="Finy P."/>
            <person name="Geml J."/>
            <person name="Haridas S."/>
            <person name="Hughes K."/>
            <person name="Justo A."/>
            <person name="Karasinski D."/>
            <person name="Kautmanova I."/>
            <person name="Kiss B."/>
            <person name="Kocsube S."/>
            <person name="Kotiranta H."/>
            <person name="LaButti K.M."/>
            <person name="Lechner B.E."/>
            <person name="Liimatainen K."/>
            <person name="Lipzen A."/>
            <person name="Lukacs Z."/>
            <person name="Mihaltcheva S."/>
            <person name="Morgado L.N."/>
            <person name="Niskanen T."/>
            <person name="Noordeloos M.E."/>
            <person name="Ohm R.A."/>
            <person name="Ortiz-Santana B."/>
            <person name="Ovrebo C."/>
            <person name="Racz N."/>
            <person name="Riley R."/>
            <person name="Savchenko A."/>
            <person name="Shiryaev A."/>
            <person name="Soop K."/>
            <person name="Spirin V."/>
            <person name="Szebenyi C."/>
            <person name="Tomsovsky M."/>
            <person name="Tulloss R.E."/>
            <person name="Uehling J."/>
            <person name="Grigoriev I.V."/>
            <person name="Vagvolgyi C."/>
            <person name="Papp T."/>
            <person name="Martin F.M."/>
            <person name="Miettinen O."/>
            <person name="Hibbett D.S."/>
            <person name="Nagy L.G."/>
        </authorList>
    </citation>
    <scope>NUCLEOTIDE SEQUENCE [LARGE SCALE GENOMIC DNA]</scope>
    <source>
        <strain evidence="3 4">FP101781</strain>
    </source>
</reference>
<dbReference type="GO" id="GO:0046872">
    <property type="term" value="F:metal ion binding"/>
    <property type="evidence" value="ECO:0007669"/>
    <property type="project" value="InterPro"/>
</dbReference>
<dbReference type="SUPFAM" id="SSF56059">
    <property type="entry name" value="Glutathione synthetase ATP-binding domain-like"/>
    <property type="match status" value="1"/>
</dbReference>
<dbReference type="AlphaFoldDB" id="A0A4Y7SRY4"/>
<dbReference type="Proteomes" id="UP000298030">
    <property type="component" value="Unassembled WGS sequence"/>
</dbReference>
<gene>
    <name evidence="3" type="ORF">FA13DRAFT_1766006</name>
</gene>
<dbReference type="EMBL" id="QPFP01000065">
    <property type="protein sequence ID" value="TEB24552.1"/>
    <property type="molecule type" value="Genomic_DNA"/>
</dbReference>
<evidence type="ECO:0000259" key="2">
    <source>
        <dbReference type="PROSITE" id="PS50975"/>
    </source>
</evidence>
<dbReference type="PROSITE" id="PS50975">
    <property type="entry name" value="ATP_GRASP"/>
    <property type="match status" value="1"/>
</dbReference>
<name>A0A4Y7SRY4_COPMI</name>
<keyword evidence="1" id="KW-0067">ATP-binding</keyword>
<keyword evidence="4" id="KW-1185">Reference proteome</keyword>
<evidence type="ECO:0000313" key="4">
    <source>
        <dbReference type="Proteomes" id="UP000298030"/>
    </source>
</evidence>
<evidence type="ECO:0000256" key="1">
    <source>
        <dbReference type="PROSITE-ProRule" id="PRU00409"/>
    </source>
</evidence>
<comment type="caution">
    <text evidence="3">The sequence shown here is derived from an EMBL/GenBank/DDBJ whole genome shotgun (WGS) entry which is preliminary data.</text>
</comment>
<keyword evidence="1" id="KW-0547">Nucleotide-binding</keyword>
<evidence type="ECO:0000313" key="3">
    <source>
        <dbReference type="EMBL" id="TEB24552.1"/>
    </source>
</evidence>
<dbReference type="Gene3D" id="3.30.470.20">
    <property type="entry name" value="ATP-grasp fold, B domain"/>
    <property type="match status" value="1"/>
</dbReference>
<dbReference type="OrthoDB" id="186626at2759"/>
<dbReference type="InterPro" id="IPR011761">
    <property type="entry name" value="ATP-grasp"/>
</dbReference>
<feature type="domain" description="ATP-grasp" evidence="2">
    <location>
        <begin position="86"/>
        <end position="267"/>
    </location>
</feature>
<dbReference type="Pfam" id="PF02655">
    <property type="entry name" value="ATP-grasp_3"/>
    <property type="match status" value="1"/>
</dbReference>
<organism evidence="3 4">
    <name type="scientific">Coprinellus micaceus</name>
    <name type="common">Glistening ink-cap mushroom</name>
    <name type="synonym">Coprinus micaceus</name>
    <dbReference type="NCBI Taxonomy" id="71717"/>
    <lineage>
        <taxon>Eukaryota</taxon>
        <taxon>Fungi</taxon>
        <taxon>Dikarya</taxon>
        <taxon>Basidiomycota</taxon>
        <taxon>Agaricomycotina</taxon>
        <taxon>Agaricomycetes</taxon>
        <taxon>Agaricomycetidae</taxon>
        <taxon>Agaricales</taxon>
        <taxon>Agaricineae</taxon>
        <taxon>Psathyrellaceae</taxon>
        <taxon>Coprinellus</taxon>
    </lineage>
</organism>
<protein>
    <submittedName>
        <fullName evidence="3">Carbamoylphosphate synthase large subunit</fullName>
    </submittedName>
</protein>
<dbReference type="Gene3D" id="2.30.36.100">
    <property type="match status" value="1"/>
</dbReference>
<sequence>MHYHVCRFSKHVKRSYHIPAPRDDAKGYIDGVMQAIRESDIDLVVPMHEEIFYLAEEAQTNLELRSKLLSPPFHTLIMLHNKWEFSQFLQQNSLGVPKSSLCKSYEDVLALGRDVEWAVKPVYGRANTSVFHLEPGKPLPTEEEIDISDGQHYIAQEWVKGQRFCTYSVLWNGKVSSLSVYPVQDTIDGSVGSSCVYFESTVNPKITEYVERLGSCLPGVSGQVALDVIQNDPGDVVAIECNPRATSGIHLYSSTKRLARVLTCHIPVDAPWTEPEPVRVGPPNRAKRKVAPGMLMWKRSHADNHYKAVAIEYLNHMKRLIFSRDVMWSWTDLTPSLMQPFLLTSYYEICREKNLKLPTMFQHDYVWEPRGEHLAQVRKMFNHDPEKGDGTAVD</sequence>
<dbReference type="InterPro" id="IPR003806">
    <property type="entry name" value="ATP-grasp_PylC-type"/>
</dbReference>
<dbReference type="GO" id="GO:0005524">
    <property type="term" value="F:ATP binding"/>
    <property type="evidence" value="ECO:0007669"/>
    <property type="project" value="UniProtKB-UniRule"/>
</dbReference>